<name>A0A5Q0CBN3_9HYPH</name>
<keyword evidence="1" id="KW-0614">Plasmid</keyword>
<organism evidence="1 2">
    <name type="scientific">Rhizobium grahamii</name>
    <dbReference type="NCBI Taxonomy" id="1120045"/>
    <lineage>
        <taxon>Bacteria</taxon>
        <taxon>Pseudomonadati</taxon>
        <taxon>Pseudomonadota</taxon>
        <taxon>Alphaproteobacteria</taxon>
        <taxon>Hyphomicrobiales</taxon>
        <taxon>Rhizobiaceae</taxon>
        <taxon>Rhizobium/Agrobacterium group</taxon>
        <taxon>Rhizobium</taxon>
    </lineage>
</organism>
<protein>
    <submittedName>
        <fullName evidence="1">Uncharacterized protein</fullName>
    </submittedName>
</protein>
<proteinExistence type="predicted"/>
<dbReference type="RefSeq" id="WP_153272741.1">
    <property type="nucleotide sequence ID" value="NZ_CP043499.1"/>
</dbReference>
<reference evidence="1 2" key="1">
    <citation type="submission" date="2019-08" db="EMBL/GenBank/DDBJ databases">
        <title>Prosopis cineraria nodule microbiome.</title>
        <authorList>
            <person name="Ali R."/>
            <person name="Chaluvadi S.R."/>
            <person name="Wang X."/>
        </authorList>
    </citation>
    <scope>NUCLEOTIDE SEQUENCE [LARGE SCALE GENOMIC DNA]</scope>
    <source>
        <strain evidence="1 2">BG7</strain>
        <plasmid evidence="1 2">unnamed</plasmid>
    </source>
</reference>
<dbReference type="KEGG" id="rgr:FZ934_20515"/>
<evidence type="ECO:0000313" key="2">
    <source>
        <dbReference type="Proteomes" id="UP000326881"/>
    </source>
</evidence>
<geneLocation type="plasmid" evidence="1 2">
    <name>unnamed</name>
</geneLocation>
<accession>A0A5Q0CBN3</accession>
<dbReference type="Proteomes" id="UP000326881">
    <property type="component" value="Plasmid unnamed"/>
</dbReference>
<sequence>MQSHASSTTDVPYEQLVKRIEVLEERMRSHFSVIAILGAAAESPKKLLEMLSAYSDRHVGDEVQQTAPLWSDVVIANEVNAIMSVITAQHAGLRVIKGRD</sequence>
<keyword evidence="2" id="KW-1185">Reference proteome</keyword>
<dbReference type="EMBL" id="CP043499">
    <property type="protein sequence ID" value="QFY62755.1"/>
    <property type="molecule type" value="Genomic_DNA"/>
</dbReference>
<dbReference type="OrthoDB" id="8453765at2"/>
<gene>
    <name evidence="1" type="ORF">FZ934_20515</name>
</gene>
<dbReference type="AlphaFoldDB" id="A0A5Q0CBN3"/>
<evidence type="ECO:0000313" key="1">
    <source>
        <dbReference type="EMBL" id="QFY62755.1"/>
    </source>
</evidence>